<dbReference type="GO" id="GO:0016787">
    <property type="term" value="F:hydrolase activity"/>
    <property type="evidence" value="ECO:0007669"/>
    <property type="project" value="UniProtKB-KW"/>
</dbReference>
<keyword evidence="1" id="KW-0378">Hydrolase</keyword>
<dbReference type="Pfam" id="PF00753">
    <property type="entry name" value="Lactamase_B"/>
    <property type="match status" value="1"/>
</dbReference>
<dbReference type="SUPFAM" id="SSF56281">
    <property type="entry name" value="Metallo-hydrolase/oxidoreductase"/>
    <property type="match status" value="1"/>
</dbReference>
<accession>A0A8E6B5J6</accession>
<gene>
    <name evidence="4" type="ORF">KIH39_18890</name>
</gene>
<name>A0A8E6B5J6_9BACT</name>
<reference evidence="4" key="1">
    <citation type="submission" date="2021-05" db="EMBL/GenBank/DDBJ databases">
        <title>Complete genome sequence of the cellulolytic planctomycete Telmatocola sphagniphila SP2T and characterization of the first cellulase from planctomycetes.</title>
        <authorList>
            <person name="Rakitin A.L."/>
            <person name="Beletsky A.V."/>
            <person name="Naumoff D.G."/>
            <person name="Kulichevskaya I.S."/>
            <person name="Mardanov A.V."/>
            <person name="Ravin N.V."/>
            <person name="Dedysh S.N."/>
        </authorList>
    </citation>
    <scope>NUCLEOTIDE SEQUENCE</scope>
    <source>
        <strain evidence="4">SP2T</strain>
    </source>
</reference>
<dbReference type="Pfam" id="PF10996">
    <property type="entry name" value="Beta-Casp"/>
    <property type="match status" value="1"/>
</dbReference>
<dbReference type="SMART" id="SM00849">
    <property type="entry name" value="Lactamase_B"/>
    <property type="match status" value="1"/>
</dbReference>
<organism evidence="4 5">
    <name type="scientific">Telmatocola sphagniphila</name>
    <dbReference type="NCBI Taxonomy" id="1123043"/>
    <lineage>
        <taxon>Bacteria</taxon>
        <taxon>Pseudomonadati</taxon>
        <taxon>Planctomycetota</taxon>
        <taxon>Planctomycetia</taxon>
        <taxon>Gemmatales</taxon>
        <taxon>Gemmataceae</taxon>
    </lineage>
</organism>
<evidence type="ECO:0000259" key="3">
    <source>
        <dbReference type="SMART" id="SM01027"/>
    </source>
</evidence>
<dbReference type="AlphaFoldDB" id="A0A8E6B5J6"/>
<dbReference type="InterPro" id="IPR036866">
    <property type="entry name" value="RibonucZ/Hydroxyglut_hydro"/>
</dbReference>
<dbReference type="PANTHER" id="PTHR11203">
    <property type="entry name" value="CLEAVAGE AND POLYADENYLATION SPECIFICITY FACTOR FAMILY MEMBER"/>
    <property type="match status" value="1"/>
</dbReference>
<evidence type="ECO:0000256" key="1">
    <source>
        <dbReference type="ARBA" id="ARBA00022801"/>
    </source>
</evidence>
<dbReference type="CDD" id="cd16295">
    <property type="entry name" value="TTHA0252-CPSF-like_MBL-fold"/>
    <property type="match status" value="1"/>
</dbReference>
<dbReference type="Gene3D" id="3.60.15.10">
    <property type="entry name" value="Ribonuclease Z/Hydroxyacylglutathione hydrolase-like"/>
    <property type="match status" value="1"/>
</dbReference>
<keyword evidence="5" id="KW-1185">Reference proteome</keyword>
<dbReference type="InterPro" id="IPR001279">
    <property type="entry name" value="Metallo-B-lactamas"/>
</dbReference>
<dbReference type="Proteomes" id="UP000676194">
    <property type="component" value="Chromosome"/>
</dbReference>
<feature type="domain" description="Beta-Casp" evidence="3">
    <location>
        <begin position="263"/>
        <end position="388"/>
    </location>
</feature>
<dbReference type="PANTHER" id="PTHR11203:SF37">
    <property type="entry name" value="INTEGRATOR COMPLEX SUBUNIT 11"/>
    <property type="match status" value="1"/>
</dbReference>
<dbReference type="InterPro" id="IPR011108">
    <property type="entry name" value="RMMBL"/>
</dbReference>
<dbReference type="Gene3D" id="3.40.50.10890">
    <property type="match status" value="1"/>
</dbReference>
<dbReference type="Pfam" id="PF07521">
    <property type="entry name" value="RMMBL"/>
    <property type="match status" value="1"/>
</dbReference>
<protein>
    <submittedName>
        <fullName evidence="4">MBL fold metallo-hydrolase</fullName>
    </submittedName>
</protein>
<dbReference type="InterPro" id="IPR022712">
    <property type="entry name" value="Beta_Casp"/>
</dbReference>
<dbReference type="EMBL" id="CP074694">
    <property type="protein sequence ID" value="QVL30903.1"/>
    <property type="molecule type" value="Genomic_DNA"/>
</dbReference>
<evidence type="ECO:0000259" key="2">
    <source>
        <dbReference type="SMART" id="SM00849"/>
    </source>
</evidence>
<dbReference type="InterPro" id="IPR050698">
    <property type="entry name" value="MBL"/>
</dbReference>
<feature type="domain" description="Metallo-beta-lactamase" evidence="2">
    <location>
        <begin position="24"/>
        <end position="243"/>
    </location>
</feature>
<dbReference type="KEGG" id="tsph:KIH39_18890"/>
<evidence type="ECO:0000313" key="5">
    <source>
        <dbReference type="Proteomes" id="UP000676194"/>
    </source>
</evidence>
<dbReference type="GO" id="GO:0004521">
    <property type="term" value="F:RNA endonuclease activity"/>
    <property type="evidence" value="ECO:0007669"/>
    <property type="project" value="TreeGrafter"/>
</dbReference>
<sequence length="474" mass="52741">MNSKLSTKRAAGVLTFWGAAQMVTGSMHLLEAGNTRVLLDCGLYQGKRDEAHRRNKTFPFPPEEIDAVLVSHAHIDHCGNLPSLIHQGFDGPIYLSAATRDLLRVMLYDSAKIQEEDAAHLNIQRNYQEPFVQPLYTAKDVDLVLRQCVTVKFNETRDLAKNVRFQLIEAGHVLGSAMVHLTLAGENGERSITFTGDLGRRNLPLLRTSGAIPPADVLVCESTYGNRVHEPIENTVSKLYSSINRAIERGGKVLIPAFSLGRTQLIIHYLHEGVRQKKIPRIPVFVDSPLAADITEVYERHPECLTDQAQQSLLDGTGILGGDIVEYIREFEDSIQVSLRPDPCVVIASSGMCDAGRIIHHLKRHVDDPRCMVILVSYQAQGTTGRRLLEKSPTVRIQGRDWNKWLEVVHLDGFSGHADQIDFQQYLSPLAGKVPHARLIHGEQEQAEALARMMRGMGFPDVSVPTPGEKIVLE</sequence>
<evidence type="ECO:0000313" key="4">
    <source>
        <dbReference type="EMBL" id="QVL30903.1"/>
    </source>
</evidence>
<proteinExistence type="predicted"/>
<dbReference type="SMART" id="SM01027">
    <property type="entry name" value="Beta-Casp"/>
    <property type="match status" value="1"/>
</dbReference>